<dbReference type="GO" id="GO:0016787">
    <property type="term" value="F:hydrolase activity"/>
    <property type="evidence" value="ECO:0007669"/>
    <property type="project" value="UniProtKB-UniRule"/>
</dbReference>
<keyword evidence="5" id="KW-1185">Reference proteome</keyword>
<dbReference type="Proteomes" id="UP000078454">
    <property type="component" value="Unassembled WGS sequence"/>
</dbReference>
<evidence type="ECO:0000313" key="5">
    <source>
        <dbReference type="Proteomes" id="UP000078454"/>
    </source>
</evidence>
<dbReference type="RefSeq" id="WP_068662672.1">
    <property type="nucleotide sequence ID" value="NZ_LYPB01000049.1"/>
</dbReference>
<dbReference type="GO" id="GO:0046872">
    <property type="term" value="F:metal ion binding"/>
    <property type="evidence" value="ECO:0007669"/>
    <property type="project" value="UniProtKB-KW"/>
</dbReference>
<evidence type="ECO:0000256" key="2">
    <source>
        <dbReference type="RuleBase" id="RU362039"/>
    </source>
</evidence>
<dbReference type="AlphaFoldDB" id="A0A198AJ47"/>
<feature type="domain" description="Calcineurin-like phosphoesterase" evidence="3">
    <location>
        <begin position="1"/>
        <end position="150"/>
    </location>
</feature>
<dbReference type="InterPro" id="IPR029052">
    <property type="entry name" value="Metallo-depent_PP-like"/>
</dbReference>
<dbReference type="Gene3D" id="3.60.21.10">
    <property type="match status" value="1"/>
</dbReference>
<keyword evidence="2" id="KW-0479">Metal-binding</keyword>
<dbReference type="OrthoDB" id="9800565at2"/>
<comment type="cofactor">
    <cofactor evidence="2">
        <name>a divalent metal cation</name>
        <dbReference type="ChEBI" id="CHEBI:60240"/>
    </cofactor>
</comment>
<organism evidence="4 5">
    <name type="scientific">Paenibacillus oryzisoli</name>
    <dbReference type="NCBI Taxonomy" id="1850517"/>
    <lineage>
        <taxon>Bacteria</taxon>
        <taxon>Bacillati</taxon>
        <taxon>Bacillota</taxon>
        <taxon>Bacilli</taxon>
        <taxon>Bacillales</taxon>
        <taxon>Paenibacillaceae</taxon>
        <taxon>Paenibacillus</taxon>
    </lineage>
</organism>
<dbReference type="InterPro" id="IPR024654">
    <property type="entry name" value="Calcineurin-like_PHP_lpxH"/>
</dbReference>
<dbReference type="InterPro" id="IPR000979">
    <property type="entry name" value="Phosphodiesterase_MJ0936/Vps29"/>
</dbReference>
<protein>
    <recommendedName>
        <fullName evidence="2">Phosphoesterase</fullName>
        <ecNumber evidence="2">3.1.4.-</ecNumber>
    </recommendedName>
</protein>
<dbReference type="EC" id="3.1.4.-" evidence="2"/>
<evidence type="ECO:0000256" key="1">
    <source>
        <dbReference type="ARBA" id="ARBA00008950"/>
    </source>
</evidence>
<gene>
    <name evidence="4" type="ORF">A8708_29840</name>
</gene>
<proteinExistence type="inferred from homology"/>
<accession>A0A198AJ47</accession>
<dbReference type="Pfam" id="PF12850">
    <property type="entry name" value="Metallophos_2"/>
    <property type="match status" value="1"/>
</dbReference>
<reference evidence="4 5" key="1">
    <citation type="submission" date="2016-05" db="EMBL/GenBank/DDBJ databases">
        <title>Paenibacillus sp. 1ZS3-15 nov., isolated from the rhizosphere soil.</title>
        <authorList>
            <person name="Zhang X.X."/>
            <person name="Zhang J."/>
        </authorList>
    </citation>
    <scope>NUCLEOTIDE SEQUENCE [LARGE SCALE GENOMIC DNA]</scope>
    <source>
        <strain evidence="4 5">1ZS3-15</strain>
    </source>
</reference>
<sequence length="165" mass="18670">MRIGVIADTHLSYRATKLPDALVAGLQGVDLILHAGDWVSEHVIELVEQIAPCESVAGNNDGEDIVERFGKKKLLTFGNFRIGLIHGDGFRKTTEERAREAFEAERPDMVIFGHSHIPFLQIVQGTMMFNPGSPTDKRRQPRYSYGILQLGEQWKAEHFYFDSKE</sequence>
<dbReference type="CDD" id="cd00841">
    <property type="entry name" value="MPP_YfcE"/>
    <property type="match status" value="1"/>
</dbReference>
<dbReference type="STRING" id="1850517.A8708_29840"/>
<dbReference type="InterPro" id="IPR041802">
    <property type="entry name" value="MPP_YfcE"/>
</dbReference>
<dbReference type="EMBL" id="LYPB01000049">
    <property type="protein sequence ID" value="OAS21095.1"/>
    <property type="molecule type" value="Genomic_DNA"/>
</dbReference>
<dbReference type="NCBIfam" id="TIGR00040">
    <property type="entry name" value="yfcE"/>
    <property type="match status" value="1"/>
</dbReference>
<dbReference type="SUPFAM" id="SSF56300">
    <property type="entry name" value="Metallo-dependent phosphatases"/>
    <property type="match status" value="1"/>
</dbReference>
<comment type="caution">
    <text evidence="4">The sequence shown here is derived from an EMBL/GenBank/DDBJ whole genome shotgun (WGS) entry which is preliminary data.</text>
</comment>
<evidence type="ECO:0000313" key="4">
    <source>
        <dbReference type="EMBL" id="OAS21095.1"/>
    </source>
</evidence>
<name>A0A198AJ47_9BACL</name>
<dbReference type="PANTHER" id="PTHR11124">
    <property type="entry name" value="VACUOLAR SORTING PROTEIN VPS29"/>
    <property type="match status" value="1"/>
</dbReference>
<comment type="similarity">
    <text evidence="1 2">Belongs to the metallophosphoesterase superfamily. YfcE family.</text>
</comment>
<evidence type="ECO:0000259" key="3">
    <source>
        <dbReference type="Pfam" id="PF12850"/>
    </source>
</evidence>